<dbReference type="EMBL" id="JAGPXC010000002">
    <property type="protein sequence ID" value="KAH6657737.1"/>
    <property type="molecule type" value="Genomic_DNA"/>
</dbReference>
<evidence type="ECO:0000313" key="4">
    <source>
        <dbReference type="Proteomes" id="UP000758603"/>
    </source>
</evidence>
<evidence type="ECO:0008006" key="5">
    <source>
        <dbReference type="Google" id="ProtNLM"/>
    </source>
</evidence>
<comment type="caution">
    <text evidence="3">The sequence shown here is derived from an EMBL/GenBank/DDBJ whole genome shotgun (WGS) entry which is preliminary data.</text>
</comment>
<feature type="compositionally biased region" description="Polar residues" evidence="1">
    <location>
        <begin position="1"/>
        <end position="15"/>
    </location>
</feature>
<dbReference type="AlphaFoldDB" id="A0A9P8ZZY5"/>
<keyword evidence="4" id="KW-1185">Reference proteome</keyword>
<feature type="transmembrane region" description="Helical" evidence="2">
    <location>
        <begin position="109"/>
        <end position="135"/>
    </location>
</feature>
<keyword evidence="2" id="KW-0812">Transmembrane</keyword>
<gene>
    <name evidence="3" type="ORF">BKA67DRAFT_532930</name>
</gene>
<evidence type="ECO:0000256" key="2">
    <source>
        <dbReference type="SAM" id="Phobius"/>
    </source>
</evidence>
<protein>
    <recommendedName>
        <fullName evidence="5">Tat pathway signal sequence</fullName>
    </recommendedName>
</protein>
<feature type="region of interest" description="Disordered" evidence="1">
    <location>
        <begin position="1"/>
        <end position="94"/>
    </location>
</feature>
<name>A0A9P8ZZY5_9PEZI</name>
<feature type="compositionally biased region" description="Basic and acidic residues" evidence="1">
    <location>
        <begin position="49"/>
        <end position="59"/>
    </location>
</feature>
<accession>A0A9P8ZZY5</accession>
<dbReference type="GeneID" id="70128511"/>
<organism evidence="3 4">
    <name type="scientific">Truncatella angustata</name>
    <dbReference type="NCBI Taxonomy" id="152316"/>
    <lineage>
        <taxon>Eukaryota</taxon>
        <taxon>Fungi</taxon>
        <taxon>Dikarya</taxon>
        <taxon>Ascomycota</taxon>
        <taxon>Pezizomycotina</taxon>
        <taxon>Sordariomycetes</taxon>
        <taxon>Xylariomycetidae</taxon>
        <taxon>Amphisphaeriales</taxon>
        <taxon>Sporocadaceae</taxon>
        <taxon>Truncatella</taxon>
    </lineage>
</organism>
<keyword evidence="2" id="KW-0472">Membrane</keyword>
<feature type="compositionally biased region" description="Low complexity" evidence="1">
    <location>
        <begin position="32"/>
        <end position="41"/>
    </location>
</feature>
<sequence length="360" mass="38373">MSLAGSNRRTQSMHSLRSELRQMPVIEETIDDNNSSSSDGDMPPALPEKSPRRQSDVHRSLAVTLKGQAQPRYPPPAYSLNTPPGSVGKAGIPSPSTKRKPAWLIRRGGWWRLALVALAILLCILALSLGLALGLRSRNFVSGSSSAASESDKTYPLQFPAGSYAFTTALASISTSCTSNPSTFRCFPFTTYNASSSGAAATYFWSIVQTASAPAAYVISAQSNPFVPQFRNLSLAILDRDTDGERLTFSFPMDLAITPSTALDSSNDAATCWFNDTVMAATIWTRKRAEFPVNITTSVSATSPSTDFEAWPFAMQVEQAAGAGSGVPNCVDSKGESLGNFAVQEGGSCSCVYSNIDLDS</sequence>
<evidence type="ECO:0000313" key="3">
    <source>
        <dbReference type="EMBL" id="KAH6657737.1"/>
    </source>
</evidence>
<keyword evidence="2" id="KW-1133">Transmembrane helix</keyword>
<dbReference type="RefSeq" id="XP_045961971.1">
    <property type="nucleotide sequence ID" value="XM_046099619.1"/>
</dbReference>
<dbReference type="Proteomes" id="UP000758603">
    <property type="component" value="Unassembled WGS sequence"/>
</dbReference>
<proteinExistence type="predicted"/>
<dbReference type="OrthoDB" id="5296155at2759"/>
<evidence type="ECO:0000256" key="1">
    <source>
        <dbReference type="SAM" id="MobiDB-lite"/>
    </source>
</evidence>
<reference evidence="3" key="1">
    <citation type="journal article" date="2021" name="Nat. Commun.">
        <title>Genetic determinants of endophytism in the Arabidopsis root mycobiome.</title>
        <authorList>
            <person name="Mesny F."/>
            <person name="Miyauchi S."/>
            <person name="Thiergart T."/>
            <person name="Pickel B."/>
            <person name="Atanasova L."/>
            <person name="Karlsson M."/>
            <person name="Huettel B."/>
            <person name="Barry K.W."/>
            <person name="Haridas S."/>
            <person name="Chen C."/>
            <person name="Bauer D."/>
            <person name="Andreopoulos W."/>
            <person name="Pangilinan J."/>
            <person name="LaButti K."/>
            <person name="Riley R."/>
            <person name="Lipzen A."/>
            <person name="Clum A."/>
            <person name="Drula E."/>
            <person name="Henrissat B."/>
            <person name="Kohler A."/>
            <person name="Grigoriev I.V."/>
            <person name="Martin F.M."/>
            <person name="Hacquard S."/>
        </authorList>
    </citation>
    <scope>NUCLEOTIDE SEQUENCE</scope>
    <source>
        <strain evidence="3">MPI-SDFR-AT-0073</strain>
    </source>
</reference>